<name>A0A0F7KW65_9SPHN</name>
<feature type="region of interest" description="Disordered" evidence="1">
    <location>
        <begin position="1"/>
        <end position="27"/>
    </location>
</feature>
<feature type="compositionally biased region" description="Basic and acidic residues" evidence="1">
    <location>
        <begin position="1"/>
        <end position="16"/>
    </location>
</feature>
<protein>
    <submittedName>
        <fullName evidence="2">Uncharacterized protein</fullName>
    </submittedName>
</protein>
<evidence type="ECO:0000256" key="1">
    <source>
        <dbReference type="SAM" id="MobiDB-lite"/>
    </source>
</evidence>
<keyword evidence="3" id="KW-1185">Reference proteome</keyword>
<reference evidence="2" key="1">
    <citation type="submission" date="2015-05" db="EMBL/GenBank/DDBJ databases">
        <title>The complete genome of Altererythrobacter atlanticus strain 26DY36.</title>
        <authorList>
            <person name="Wu Y.-H."/>
            <person name="Cheng H."/>
            <person name="Wu X.-W."/>
        </authorList>
    </citation>
    <scope>NUCLEOTIDE SEQUENCE [LARGE SCALE GENOMIC DNA]</scope>
    <source>
        <strain evidence="2">26DY36</strain>
    </source>
</reference>
<feature type="region of interest" description="Disordered" evidence="1">
    <location>
        <begin position="42"/>
        <end position="118"/>
    </location>
</feature>
<dbReference type="OrthoDB" id="7429180at2"/>
<dbReference type="AlphaFoldDB" id="A0A0F7KW65"/>
<proteinExistence type="predicted"/>
<gene>
    <name evidence="2" type="ORF">WYH_02359</name>
</gene>
<dbReference type="Proteomes" id="UP000034392">
    <property type="component" value="Chromosome"/>
</dbReference>
<dbReference type="RefSeq" id="WP_046903959.1">
    <property type="nucleotide sequence ID" value="NZ_CP011452.2"/>
</dbReference>
<evidence type="ECO:0000313" key="2">
    <source>
        <dbReference type="EMBL" id="AKH43391.1"/>
    </source>
</evidence>
<accession>A0A0F7KW65</accession>
<dbReference type="STRING" id="1267766.WYH_02359"/>
<evidence type="ECO:0000313" key="3">
    <source>
        <dbReference type="Proteomes" id="UP000034392"/>
    </source>
</evidence>
<organism evidence="2 3">
    <name type="scientific">Croceibacterium atlanticum</name>
    <dbReference type="NCBI Taxonomy" id="1267766"/>
    <lineage>
        <taxon>Bacteria</taxon>
        <taxon>Pseudomonadati</taxon>
        <taxon>Pseudomonadota</taxon>
        <taxon>Alphaproteobacteria</taxon>
        <taxon>Sphingomonadales</taxon>
        <taxon>Erythrobacteraceae</taxon>
        <taxon>Croceibacterium</taxon>
    </lineage>
</organism>
<feature type="compositionally biased region" description="Basic and acidic residues" evidence="1">
    <location>
        <begin position="91"/>
        <end position="106"/>
    </location>
</feature>
<sequence>MLEGKPPRIGDHRPLDPEEGENGVLRPLEWSDLVRRLSVARDLRASPGESDCEETEDVDASFDAGSARRIAARQNGKDAINPDASANGKETGGKDLPEENGKDLPKKSARSSPVRGKQ</sequence>
<dbReference type="PATRIC" id="fig|1267766.3.peg.2386"/>
<dbReference type="EMBL" id="CP011452">
    <property type="protein sequence ID" value="AKH43391.1"/>
    <property type="molecule type" value="Genomic_DNA"/>
</dbReference>
<dbReference type="KEGG" id="aay:WYH_02359"/>
<feature type="compositionally biased region" description="Acidic residues" evidence="1">
    <location>
        <begin position="50"/>
        <end position="60"/>
    </location>
</feature>